<dbReference type="AlphaFoldDB" id="A0A3E0HFU0"/>
<evidence type="ECO:0000256" key="1">
    <source>
        <dbReference type="ARBA" id="ARBA00004651"/>
    </source>
</evidence>
<feature type="transmembrane region" description="Helical" evidence="6">
    <location>
        <begin position="255"/>
        <end position="276"/>
    </location>
</feature>
<feature type="transmembrane region" description="Helical" evidence="6">
    <location>
        <begin position="151"/>
        <end position="170"/>
    </location>
</feature>
<evidence type="ECO:0000313" key="7">
    <source>
        <dbReference type="EMBL" id="REH44672.1"/>
    </source>
</evidence>
<gene>
    <name evidence="7" type="ORF">BCF44_108152</name>
</gene>
<keyword evidence="8" id="KW-1185">Reference proteome</keyword>
<dbReference type="PANTHER" id="PTHR39087:SF2">
    <property type="entry name" value="UPF0104 MEMBRANE PROTEIN MJ1595"/>
    <property type="match status" value="1"/>
</dbReference>
<comment type="subcellular location">
    <subcellularLocation>
        <location evidence="1">Cell membrane</location>
        <topology evidence="1">Multi-pass membrane protein</topology>
    </subcellularLocation>
</comment>
<name>A0A3E0HFU0_9PSEU</name>
<feature type="transmembrane region" description="Helical" evidence="6">
    <location>
        <begin position="81"/>
        <end position="105"/>
    </location>
</feature>
<keyword evidence="3 6" id="KW-0812">Transmembrane</keyword>
<comment type="caution">
    <text evidence="7">The sequence shown here is derived from an EMBL/GenBank/DDBJ whole genome shotgun (WGS) entry which is preliminary data.</text>
</comment>
<feature type="transmembrane region" description="Helical" evidence="6">
    <location>
        <begin position="221"/>
        <end position="243"/>
    </location>
</feature>
<keyword evidence="2" id="KW-1003">Cell membrane</keyword>
<evidence type="ECO:0008006" key="9">
    <source>
        <dbReference type="Google" id="ProtNLM"/>
    </source>
</evidence>
<dbReference type="RefSeq" id="WP_116176609.1">
    <property type="nucleotide sequence ID" value="NZ_CP144375.1"/>
</dbReference>
<keyword evidence="5 6" id="KW-0472">Membrane</keyword>
<dbReference type="InterPro" id="IPR022791">
    <property type="entry name" value="L-PG_synthase/AglD"/>
</dbReference>
<evidence type="ECO:0000256" key="2">
    <source>
        <dbReference type="ARBA" id="ARBA00022475"/>
    </source>
</evidence>
<evidence type="ECO:0000256" key="4">
    <source>
        <dbReference type="ARBA" id="ARBA00022989"/>
    </source>
</evidence>
<proteinExistence type="predicted"/>
<feature type="transmembrane region" description="Helical" evidence="6">
    <location>
        <begin position="117"/>
        <end position="144"/>
    </location>
</feature>
<feature type="transmembrane region" description="Helical" evidence="6">
    <location>
        <begin position="43"/>
        <end position="60"/>
    </location>
</feature>
<dbReference type="OrthoDB" id="4481258at2"/>
<protein>
    <recommendedName>
        <fullName evidence="9">Lysylphosphatidylglycerol synthase-like protein</fullName>
    </recommendedName>
</protein>
<dbReference type="Pfam" id="PF03706">
    <property type="entry name" value="LPG_synthase_TM"/>
    <property type="match status" value="1"/>
</dbReference>
<dbReference type="GO" id="GO:0005886">
    <property type="term" value="C:plasma membrane"/>
    <property type="evidence" value="ECO:0007669"/>
    <property type="project" value="UniProtKB-SubCell"/>
</dbReference>
<keyword evidence="4 6" id="KW-1133">Transmembrane helix</keyword>
<sequence>MTAVRRIKIVATGLAIALLAVELWYGAPSLASALAHLRTPNWPLLGLAVVADLGSMGLFARMQRRLLRSAGTLVPIQRAVALAYAAHSLSVTLPGGPVFSTAFNFSQMRRFGATPAVASWAVAVSGTLSTGTLILIGAVGGVLARGHGWPALAGDVVVAIGLAVCLRTFVQHPNWLLWLCGKVLTGFARLTGRSVERGTRLVGGAVEQLSVIRMSTRDLRVAMAFAAGNWLLDAVCFGLCCLAAGAQGLTIAQIFIAYTAGMAAASVPLVPGGLGVVDGALALGLTAGGTPVDDAIAGVILYRLISLVLVIGVGWVLWAVLSRRPAALSEITD</sequence>
<evidence type="ECO:0000313" key="8">
    <source>
        <dbReference type="Proteomes" id="UP000256269"/>
    </source>
</evidence>
<evidence type="ECO:0000256" key="5">
    <source>
        <dbReference type="ARBA" id="ARBA00023136"/>
    </source>
</evidence>
<organism evidence="7 8">
    <name type="scientific">Kutzneria buriramensis</name>
    <dbReference type="NCBI Taxonomy" id="1045776"/>
    <lineage>
        <taxon>Bacteria</taxon>
        <taxon>Bacillati</taxon>
        <taxon>Actinomycetota</taxon>
        <taxon>Actinomycetes</taxon>
        <taxon>Pseudonocardiales</taxon>
        <taxon>Pseudonocardiaceae</taxon>
        <taxon>Kutzneria</taxon>
    </lineage>
</organism>
<evidence type="ECO:0000256" key="6">
    <source>
        <dbReference type="SAM" id="Phobius"/>
    </source>
</evidence>
<dbReference type="PANTHER" id="PTHR39087">
    <property type="entry name" value="UPF0104 MEMBRANE PROTEIN MJ1595"/>
    <property type="match status" value="1"/>
</dbReference>
<evidence type="ECO:0000256" key="3">
    <source>
        <dbReference type="ARBA" id="ARBA00022692"/>
    </source>
</evidence>
<dbReference type="Proteomes" id="UP000256269">
    <property type="component" value="Unassembled WGS sequence"/>
</dbReference>
<feature type="transmembrane region" description="Helical" evidence="6">
    <location>
        <begin position="296"/>
        <end position="321"/>
    </location>
</feature>
<reference evidence="7 8" key="1">
    <citation type="submission" date="2018-08" db="EMBL/GenBank/DDBJ databases">
        <title>Genomic Encyclopedia of Archaeal and Bacterial Type Strains, Phase II (KMG-II): from individual species to whole genera.</title>
        <authorList>
            <person name="Goeker M."/>
        </authorList>
    </citation>
    <scope>NUCLEOTIDE SEQUENCE [LARGE SCALE GENOMIC DNA]</scope>
    <source>
        <strain evidence="7 8">DSM 45791</strain>
    </source>
</reference>
<dbReference type="EMBL" id="QUNO01000008">
    <property type="protein sequence ID" value="REH44672.1"/>
    <property type="molecule type" value="Genomic_DNA"/>
</dbReference>
<accession>A0A3E0HFU0</accession>